<sequence>MLFFLDHFSHYYINQTETLSNAKESELNNTPGVKKTQPPSSNCNATNKTSSAYYTLPYPPLLNTNSLRSRCRRLRNRNRQNPVLQTSLNSILINSCREAKRATKLSHRALGDPILCPIVYMGANLLRLAARLRHGRRRRGRLVLDSWLAGFFAAVAATTRGRTFITAGGGSVFAF</sequence>
<dbReference type="EMBL" id="LCZI01000733">
    <property type="protein sequence ID" value="KKZ64818.1"/>
    <property type="molecule type" value="Genomic_DNA"/>
</dbReference>
<evidence type="ECO:0000313" key="2">
    <source>
        <dbReference type="Proteomes" id="UP000034164"/>
    </source>
</evidence>
<protein>
    <submittedName>
        <fullName evidence="1">Uncharacterized protein</fullName>
    </submittedName>
</protein>
<organism evidence="1 2">
    <name type="scientific">[Emmonsia] crescens</name>
    <dbReference type="NCBI Taxonomy" id="73230"/>
    <lineage>
        <taxon>Eukaryota</taxon>
        <taxon>Fungi</taxon>
        <taxon>Dikarya</taxon>
        <taxon>Ascomycota</taxon>
        <taxon>Pezizomycotina</taxon>
        <taxon>Eurotiomycetes</taxon>
        <taxon>Eurotiomycetidae</taxon>
        <taxon>Onygenales</taxon>
        <taxon>Ajellomycetaceae</taxon>
        <taxon>Emergomyces</taxon>
    </lineage>
</organism>
<dbReference type="VEuPathDB" id="FungiDB:EMCG_09265"/>
<evidence type="ECO:0000313" key="1">
    <source>
        <dbReference type="EMBL" id="KKZ64818.1"/>
    </source>
</evidence>
<name>A0A0G2I361_9EURO</name>
<reference evidence="2" key="1">
    <citation type="journal article" date="2015" name="PLoS Genet.">
        <title>The dynamic genome and transcriptome of the human fungal pathogen Blastomyces and close relative Emmonsia.</title>
        <authorList>
            <person name="Munoz J.F."/>
            <person name="Gauthier G.M."/>
            <person name="Desjardins C.A."/>
            <person name="Gallo J.E."/>
            <person name="Holder J."/>
            <person name="Sullivan T.D."/>
            <person name="Marty A.J."/>
            <person name="Carmen J.C."/>
            <person name="Chen Z."/>
            <person name="Ding L."/>
            <person name="Gujja S."/>
            <person name="Magrini V."/>
            <person name="Misas E."/>
            <person name="Mitreva M."/>
            <person name="Priest M."/>
            <person name="Saif S."/>
            <person name="Whiston E.A."/>
            <person name="Young S."/>
            <person name="Zeng Q."/>
            <person name="Goldman W.E."/>
            <person name="Mardis E.R."/>
            <person name="Taylor J.W."/>
            <person name="McEwen J.G."/>
            <person name="Clay O.K."/>
            <person name="Klein B.S."/>
            <person name="Cuomo C.A."/>
        </authorList>
    </citation>
    <scope>NUCLEOTIDE SEQUENCE [LARGE SCALE GENOMIC DNA]</scope>
    <source>
        <strain evidence="2">UAMH 3008</strain>
    </source>
</reference>
<dbReference type="Proteomes" id="UP000034164">
    <property type="component" value="Unassembled WGS sequence"/>
</dbReference>
<comment type="caution">
    <text evidence="1">The sequence shown here is derived from an EMBL/GenBank/DDBJ whole genome shotgun (WGS) entry which is preliminary data.</text>
</comment>
<gene>
    <name evidence="1" type="ORF">EMCG_09265</name>
</gene>
<dbReference type="AlphaFoldDB" id="A0A0G2I361"/>
<proteinExistence type="predicted"/>
<accession>A0A0G2I361</accession>